<keyword evidence="1 4" id="KW-0812">Transmembrane</keyword>
<protein>
    <submittedName>
        <fullName evidence="6">MFS transporter</fullName>
    </submittedName>
</protein>
<dbReference type="Pfam" id="PF07690">
    <property type="entry name" value="MFS_1"/>
    <property type="match status" value="1"/>
</dbReference>
<name>A0ABX0FQA7_9BURK</name>
<evidence type="ECO:0000313" key="7">
    <source>
        <dbReference type="Proteomes" id="UP000666369"/>
    </source>
</evidence>
<evidence type="ECO:0000256" key="2">
    <source>
        <dbReference type="ARBA" id="ARBA00022989"/>
    </source>
</evidence>
<feature type="transmembrane region" description="Helical" evidence="4">
    <location>
        <begin position="132"/>
        <end position="152"/>
    </location>
</feature>
<comment type="caution">
    <text evidence="6">The sequence shown here is derived from an EMBL/GenBank/DDBJ whole genome shotgun (WGS) entry which is preliminary data.</text>
</comment>
<evidence type="ECO:0000313" key="6">
    <source>
        <dbReference type="EMBL" id="NGZ86832.1"/>
    </source>
</evidence>
<feature type="transmembrane region" description="Helical" evidence="4">
    <location>
        <begin position="158"/>
        <end position="180"/>
    </location>
</feature>
<feature type="transmembrane region" description="Helical" evidence="4">
    <location>
        <begin position="231"/>
        <end position="254"/>
    </location>
</feature>
<dbReference type="PANTHER" id="PTHR23521">
    <property type="entry name" value="TRANSPORTER MFS SUPERFAMILY"/>
    <property type="match status" value="1"/>
</dbReference>
<dbReference type="InterPro" id="IPR047200">
    <property type="entry name" value="MFS_YcaD-like"/>
</dbReference>
<gene>
    <name evidence="6" type="ORF">GW587_21525</name>
</gene>
<reference evidence="7" key="2">
    <citation type="submission" date="2023-07" db="EMBL/GenBank/DDBJ databases">
        <title>Duganella aceri sp. nov., isolated from tree sap.</title>
        <authorList>
            <person name="Kim I.S."/>
        </authorList>
    </citation>
    <scope>NUCLEOTIDE SEQUENCE [LARGE SCALE GENOMIC DNA]</scope>
    <source>
        <strain evidence="7">SAP-35</strain>
    </source>
</reference>
<dbReference type="InterPro" id="IPR020846">
    <property type="entry name" value="MFS_dom"/>
</dbReference>
<organism evidence="6 7">
    <name type="scientific">Duganella aceris</name>
    <dbReference type="NCBI Taxonomy" id="2703883"/>
    <lineage>
        <taxon>Bacteria</taxon>
        <taxon>Pseudomonadati</taxon>
        <taxon>Pseudomonadota</taxon>
        <taxon>Betaproteobacteria</taxon>
        <taxon>Burkholderiales</taxon>
        <taxon>Oxalobacteraceae</taxon>
        <taxon>Telluria group</taxon>
        <taxon>Duganella</taxon>
    </lineage>
</organism>
<feature type="transmembrane region" description="Helical" evidence="4">
    <location>
        <begin position="95"/>
        <end position="120"/>
    </location>
</feature>
<dbReference type="Proteomes" id="UP000666369">
    <property type="component" value="Unassembled WGS sequence"/>
</dbReference>
<dbReference type="InterPro" id="IPR011701">
    <property type="entry name" value="MFS"/>
</dbReference>
<feature type="transmembrane region" description="Helical" evidence="4">
    <location>
        <begin position="266"/>
        <end position="283"/>
    </location>
</feature>
<keyword evidence="2 4" id="KW-1133">Transmembrane helix</keyword>
<feature type="transmembrane region" description="Helical" evidence="4">
    <location>
        <begin position="43"/>
        <end position="61"/>
    </location>
</feature>
<evidence type="ECO:0000259" key="5">
    <source>
        <dbReference type="PROSITE" id="PS50850"/>
    </source>
</evidence>
<accession>A0ABX0FQA7</accession>
<evidence type="ECO:0000256" key="1">
    <source>
        <dbReference type="ARBA" id="ARBA00022692"/>
    </source>
</evidence>
<dbReference type="CDD" id="cd17477">
    <property type="entry name" value="MFS_YcaD_like"/>
    <property type="match status" value="1"/>
</dbReference>
<dbReference type="Gene3D" id="1.20.1250.20">
    <property type="entry name" value="MFS general substrate transporter like domains"/>
    <property type="match status" value="2"/>
</dbReference>
<keyword evidence="7" id="KW-1185">Reference proteome</keyword>
<sequence length="378" mass="39584">MKTMPWRDFIALVASIGVVGLGLGATIPLTALTLHQRGVGTDIIGIITAVSAFGILAAAPFVSRWVAGHGPRGCMIGAIVAGGLSTALMEATDNLLLWGLLRFVFGACMGVLFTIGEAWVNRLAPVNSRGRVVAMYTTSFTLFQLIGPALVAGVANRIALPFASCGALFLLALPGMLLISDAGHGADDEAHVAWQRILPRMWMIAIGAAFFALFDTLALSLLPLYAMRQGIVTELALLSATVVLVGDTALQFAFGWLADHLGRRRVHVGCGIAVCVLLPALPFAAGTPWLWWTLLLMLGATAGAIYMLSLVACGERFKGQSLVAASAVVNASWGITSAGGPLLTGVLMQTAGINALPAVLWCGAAIFIASAWWEYKRG</sequence>
<dbReference type="SUPFAM" id="SSF103473">
    <property type="entry name" value="MFS general substrate transporter"/>
    <property type="match status" value="1"/>
</dbReference>
<evidence type="ECO:0000256" key="3">
    <source>
        <dbReference type="ARBA" id="ARBA00023136"/>
    </source>
</evidence>
<feature type="transmembrane region" description="Helical" evidence="4">
    <location>
        <begin position="289"/>
        <end position="310"/>
    </location>
</feature>
<feature type="transmembrane region" description="Helical" evidence="4">
    <location>
        <begin position="201"/>
        <end position="225"/>
    </location>
</feature>
<keyword evidence="3 4" id="KW-0472">Membrane</keyword>
<dbReference type="PANTHER" id="PTHR23521:SF3">
    <property type="entry name" value="MFS TRANSPORTER"/>
    <property type="match status" value="1"/>
</dbReference>
<proteinExistence type="predicted"/>
<dbReference type="PROSITE" id="PS50850">
    <property type="entry name" value="MFS"/>
    <property type="match status" value="1"/>
</dbReference>
<evidence type="ECO:0000256" key="4">
    <source>
        <dbReference type="SAM" id="Phobius"/>
    </source>
</evidence>
<feature type="transmembrane region" description="Helical" evidence="4">
    <location>
        <begin position="73"/>
        <end position="89"/>
    </location>
</feature>
<dbReference type="InterPro" id="IPR036259">
    <property type="entry name" value="MFS_trans_sf"/>
</dbReference>
<feature type="domain" description="Major facilitator superfamily (MFS) profile" evidence="5">
    <location>
        <begin position="200"/>
        <end position="378"/>
    </location>
</feature>
<dbReference type="RefSeq" id="WP_166106668.1">
    <property type="nucleotide sequence ID" value="NZ_JAADJT010000010.1"/>
</dbReference>
<feature type="transmembrane region" description="Helical" evidence="4">
    <location>
        <begin position="355"/>
        <end position="373"/>
    </location>
</feature>
<dbReference type="EMBL" id="JAADJT010000010">
    <property type="protein sequence ID" value="NGZ86832.1"/>
    <property type="molecule type" value="Genomic_DNA"/>
</dbReference>
<reference evidence="6 7" key="1">
    <citation type="submission" date="2020-01" db="EMBL/GenBank/DDBJ databases">
        <authorList>
            <person name="Lee S.D."/>
        </authorList>
    </citation>
    <scope>NUCLEOTIDE SEQUENCE [LARGE SCALE GENOMIC DNA]</scope>
    <source>
        <strain evidence="6 7">SAP-35</strain>
    </source>
</reference>
<feature type="transmembrane region" description="Helical" evidence="4">
    <location>
        <begin position="322"/>
        <end position="343"/>
    </location>
</feature>